<evidence type="ECO:0000256" key="1">
    <source>
        <dbReference type="SAM" id="SignalP"/>
    </source>
</evidence>
<name>A0AA35XTT6_METCP</name>
<organism evidence="2 3">
    <name type="scientific">Methylococcus capsulatus</name>
    <dbReference type="NCBI Taxonomy" id="414"/>
    <lineage>
        <taxon>Bacteria</taxon>
        <taxon>Pseudomonadati</taxon>
        <taxon>Pseudomonadota</taxon>
        <taxon>Gammaproteobacteria</taxon>
        <taxon>Methylococcales</taxon>
        <taxon>Methylococcaceae</taxon>
        <taxon>Methylococcus</taxon>
    </lineage>
</organism>
<feature type="chain" id="PRO_5041331705" description="DUF2490 domain-containing protein" evidence="1">
    <location>
        <begin position="47"/>
        <end position="255"/>
    </location>
</feature>
<protein>
    <recommendedName>
        <fullName evidence="4">DUF2490 domain-containing protein</fullName>
    </recommendedName>
</protein>
<dbReference type="InterPro" id="IPR019619">
    <property type="entry name" value="DUF2490"/>
</dbReference>
<evidence type="ECO:0000313" key="2">
    <source>
        <dbReference type="EMBL" id="CAI8735358.1"/>
    </source>
</evidence>
<gene>
    <name evidence="2" type="ORF">MCNOR_0360</name>
</gene>
<sequence length="255" mass="28905">MSGALRRVALGSRNAEVWKMMSVMRKMQAGCSLGAIALALSGGAHADMTTDDWGSWGQVVAEGSLGFIDPGLEKGRLWLEGQMRWDGDWRHWYQGVARAALGYSLSDRATVWIGYSFVPTQNAGKPYLAQQDVWPGFRYVLPTEFGTFTFRTMLESNFIRGDQVRYQPRQMFRYLRPFDFEPRLSLIAWDEVFVRLNSTPWGGPAGFGQNRAFLGGGWSFDPALRVELGYMNQYIDSRPNQVMHNLIMGSLFINF</sequence>
<feature type="signal peptide" evidence="1">
    <location>
        <begin position="1"/>
        <end position="46"/>
    </location>
</feature>
<accession>A0AA35XTT6</accession>
<dbReference type="AlphaFoldDB" id="A0AA35XTT6"/>
<dbReference type="EMBL" id="OX458332">
    <property type="protein sequence ID" value="CAI8735358.1"/>
    <property type="molecule type" value="Genomic_DNA"/>
</dbReference>
<dbReference type="Proteomes" id="UP001158598">
    <property type="component" value="Chromosome"/>
</dbReference>
<reference evidence="2" key="1">
    <citation type="submission" date="2023-03" db="EMBL/GenBank/DDBJ databases">
        <authorList>
            <person name="Pearce D."/>
        </authorList>
    </citation>
    <scope>NUCLEOTIDE SEQUENCE</scope>
    <source>
        <strain evidence="2">Mc</strain>
    </source>
</reference>
<keyword evidence="1" id="KW-0732">Signal</keyword>
<evidence type="ECO:0000313" key="3">
    <source>
        <dbReference type="Proteomes" id="UP001158598"/>
    </source>
</evidence>
<evidence type="ECO:0008006" key="4">
    <source>
        <dbReference type="Google" id="ProtNLM"/>
    </source>
</evidence>
<proteinExistence type="predicted"/>
<dbReference type="Pfam" id="PF10677">
    <property type="entry name" value="DUF2490"/>
    <property type="match status" value="1"/>
</dbReference>